<dbReference type="InterPro" id="IPR006913">
    <property type="entry name" value="CENP-V/GFA"/>
</dbReference>
<sequence>MPYEGHCMCNNIKVTLAEQPANTLRCHCRNCARSGGGSSLNYTVDEPDVTIDDPQSLLKDYEDNDTTSGNCALRQFCSNCGCPVVARSQFPGKTLVKASLFDDISRPVKEVYTHRKQEWLQAIEGAEQD</sequence>
<dbReference type="AlphaFoldDB" id="A0A017S1K8"/>
<evidence type="ECO:0000256" key="2">
    <source>
        <dbReference type="ARBA" id="ARBA00022723"/>
    </source>
</evidence>
<dbReference type="HOGENOM" id="CLU_055491_3_3_1"/>
<keyword evidence="7" id="KW-1185">Reference proteome</keyword>
<evidence type="ECO:0000313" key="7">
    <source>
        <dbReference type="Proteomes" id="UP000019804"/>
    </source>
</evidence>
<accession>A0A017S1K8</accession>
<reference evidence="7" key="1">
    <citation type="journal article" date="2014" name="Nat. Commun.">
        <title>Genomic adaptations of the halophilic Dead Sea filamentous fungus Eurotium rubrum.</title>
        <authorList>
            <person name="Kis-Papo T."/>
            <person name="Weig A.R."/>
            <person name="Riley R."/>
            <person name="Persoh D."/>
            <person name="Salamov A."/>
            <person name="Sun H."/>
            <person name="Lipzen A."/>
            <person name="Wasser S.P."/>
            <person name="Rambold G."/>
            <person name="Grigoriev I.V."/>
            <person name="Nevo E."/>
        </authorList>
    </citation>
    <scope>NUCLEOTIDE SEQUENCE [LARGE SCALE GENOMIC DNA]</scope>
    <source>
        <strain evidence="7">CBS 135680</strain>
    </source>
</reference>
<feature type="domain" description="CENP-V/GFA" evidence="5">
    <location>
        <begin position="3"/>
        <end position="129"/>
    </location>
</feature>
<evidence type="ECO:0000256" key="3">
    <source>
        <dbReference type="ARBA" id="ARBA00022833"/>
    </source>
</evidence>
<proteinExistence type="inferred from homology"/>
<dbReference type="RefSeq" id="XP_040634527.1">
    <property type="nucleotide sequence ID" value="XM_040783105.1"/>
</dbReference>
<dbReference type="GO" id="GO:0016846">
    <property type="term" value="F:carbon-sulfur lyase activity"/>
    <property type="evidence" value="ECO:0007669"/>
    <property type="project" value="InterPro"/>
</dbReference>
<dbReference type="Gene3D" id="3.90.1590.10">
    <property type="entry name" value="glutathione-dependent formaldehyde- activating enzyme (gfa)"/>
    <property type="match status" value="1"/>
</dbReference>
<dbReference type="STRING" id="1388766.A0A017S1K8"/>
<dbReference type="PANTHER" id="PTHR33337:SF40">
    <property type="entry name" value="CENP-V_GFA DOMAIN-CONTAINING PROTEIN-RELATED"/>
    <property type="match status" value="1"/>
</dbReference>
<dbReference type="OrthoDB" id="9985472at2759"/>
<keyword evidence="3" id="KW-0862">Zinc</keyword>
<evidence type="ECO:0000313" key="6">
    <source>
        <dbReference type="EMBL" id="EYE90837.1"/>
    </source>
</evidence>
<dbReference type="Proteomes" id="UP000019804">
    <property type="component" value="Unassembled WGS sequence"/>
</dbReference>
<evidence type="ECO:0000256" key="4">
    <source>
        <dbReference type="ARBA" id="ARBA00023239"/>
    </source>
</evidence>
<dbReference type="GO" id="GO:0046872">
    <property type="term" value="F:metal ion binding"/>
    <property type="evidence" value="ECO:0007669"/>
    <property type="project" value="UniProtKB-KW"/>
</dbReference>
<keyword evidence="2" id="KW-0479">Metal-binding</keyword>
<dbReference type="GeneID" id="63698229"/>
<evidence type="ECO:0000259" key="5">
    <source>
        <dbReference type="PROSITE" id="PS51891"/>
    </source>
</evidence>
<organism evidence="6 7">
    <name type="scientific">Aspergillus ruber (strain CBS 135680)</name>
    <dbReference type="NCBI Taxonomy" id="1388766"/>
    <lineage>
        <taxon>Eukaryota</taxon>
        <taxon>Fungi</taxon>
        <taxon>Dikarya</taxon>
        <taxon>Ascomycota</taxon>
        <taxon>Pezizomycotina</taxon>
        <taxon>Eurotiomycetes</taxon>
        <taxon>Eurotiomycetidae</taxon>
        <taxon>Eurotiales</taxon>
        <taxon>Aspergillaceae</taxon>
        <taxon>Aspergillus</taxon>
        <taxon>Aspergillus subgen. Aspergillus</taxon>
    </lineage>
</organism>
<dbReference type="InterPro" id="IPR011057">
    <property type="entry name" value="Mss4-like_sf"/>
</dbReference>
<gene>
    <name evidence="6" type="ORF">EURHEDRAFT_417019</name>
</gene>
<dbReference type="EMBL" id="KK088452">
    <property type="protein sequence ID" value="EYE90837.1"/>
    <property type="molecule type" value="Genomic_DNA"/>
</dbReference>
<dbReference type="PROSITE" id="PS51891">
    <property type="entry name" value="CENP_V_GFA"/>
    <property type="match status" value="1"/>
</dbReference>
<dbReference type="SUPFAM" id="SSF51316">
    <property type="entry name" value="Mss4-like"/>
    <property type="match status" value="1"/>
</dbReference>
<dbReference type="PANTHER" id="PTHR33337">
    <property type="entry name" value="GFA DOMAIN-CONTAINING PROTEIN"/>
    <property type="match status" value="1"/>
</dbReference>
<comment type="similarity">
    <text evidence="1">Belongs to the Gfa family.</text>
</comment>
<evidence type="ECO:0000256" key="1">
    <source>
        <dbReference type="ARBA" id="ARBA00005495"/>
    </source>
</evidence>
<name>A0A017S1K8_ASPRC</name>
<dbReference type="Pfam" id="PF04828">
    <property type="entry name" value="GFA"/>
    <property type="match status" value="1"/>
</dbReference>
<protein>
    <recommendedName>
        <fullName evidence="5">CENP-V/GFA domain-containing protein</fullName>
    </recommendedName>
</protein>
<keyword evidence="4" id="KW-0456">Lyase</keyword>